<evidence type="ECO:0000313" key="4">
    <source>
        <dbReference type="EMBL" id="PJC02123.1"/>
    </source>
</evidence>
<dbReference type="EMBL" id="PFSY01000052">
    <property type="protein sequence ID" value="PJC02123.1"/>
    <property type="molecule type" value="Genomic_DNA"/>
</dbReference>
<dbReference type="InterPro" id="IPR051917">
    <property type="entry name" value="Transposase-Integrase"/>
</dbReference>
<evidence type="ECO:0000256" key="1">
    <source>
        <dbReference type="ARBA" id="ARBA00002190"/>
    </source>
</evidence>
<comment type="function">
    <text evidence="1">Required for the transposition of the insertion element.</text>
</comment>
<dbReference type="PROSITE" id="PS01043">
    <property type="entry name" value="TRANSPOSASE_IS30"/>
    <property type="match status" value="1"/>
</dbReference>
<name>A0A2M8DRX0_9BACT</name>
<reference evidence="5" key="1">
    <citation type="submission" date="2017-09" db="EMBL/GenBank/DDBJ databases">
        <title>Depth-based differentiation of microbial function through sediment-hosted aquifers and enrichment of novel symbionts in the deep terrestrial subsurface.</title>
        <authorList>
            <person name="Probst A.J."/>
            <person name="Ladd B."/>
            <person name="Jarett J.K."/>
            <person name="Geller-Mcgrath D.E."/>
            <person name="Sieber C.M.K."/>
            <person name="Emerson J.B."/>
            <person name="Anantharaman K."/>
            <person name="Thomas B.C."/>
            <person name="Malmstrom R."/>
            <person name="Stieglmeier M."/>
            <person name="Klingl A."/>
            <person name="Woyke T."/>
            <person name="Ryan C.M."/>
            <person name="Banfield J.F."/>
        </authorList>
    </citation>
    <scope>NUCLEOTIDE SEQUENCE [LARGE SCALE GENOMIC DNA]</scope>
</reference>
<dbReference type="InterPro" id="IPR001584">
    <property type="entry name" value="Integrase_cat-core"/>
</dbReference>
<gene>
    <name evidence="4" type="ORF">CO073_01110</name>
</gene>
<sequence length="73" mass="8850">MDIYFAFPYHSWERGCNENTNGLLRQFFPKGSPFVNIQQEDIERVVKLINNRPRKRLNYLTPYEVFIENMHLT</sequence>
<dbReference type="Proteomes" id="UP000230136">
    <property type="component" value="Unassembled WGS sequence"/>
</dbReference>
<dbReference type="PANTHER" id="PTHR10948:SF23">
    <property type="entry name" value="TRANSPOSASE INSI FOR INSERTION SEQUENCE ELEMENT IS30A-RELATED"/>
    <property type="match status" value="1"/>
</dbReference>
<dbReference type="GO" id="GO:0004803">
    <property type="term" value="F:transposase activity"/>
    <property type="evidence" value="ECO:0007669"/>
    <property type="project" value="InterPro"/>
</dbReference>
<dbReference type="NCBIfam" id="NF033563">
    <property type="entry name" value="transpos_IS30"/>
    <property type="match status" value="1"/>
</dbReference>
<dbReference type="InterPro" id="IPR001598">
    <property type="entry name" value="Transposase_IS30_CS"/>
</dbReference>
<dbReference type="SUPFAM" id="SSF53098">
    <property type="entry name" value="Ribonuclease H-like"/>
    <property type="match status" value="1"/>
</dbReference>
<evidence type="ECO:0000256" key="2">
    <source>
        <dbReference type="ARBA" id="ARBA00006363"/>
    </source>
</evidence>
<proteinExistence type="inferred from homology"/>
<dbReference type="Gene3D" id="3.30.420.10">
    <property type="entry name" value="Ribonuclease H-like superfamily/Ribonuclease H"/>
    <property type="match status" value="1"/>
</dbReference>
<dbReference type="GO" id="GO:0003677">
    <property type="term" value="F:DNA binding"/>
    <property type="evidence" value="ECO:0007669"/>
    <property type="project" value="InterPro"/>
</dbReference>
<dbReference type="GO" id="GO:0006313">
    <property type="term" value="P:DNA transposition"/>
    <property type="evidence" value="ECO:0007669"/>
    <property type="project" value="InterPro"/>
</dbReference>
<evidence type="ECO:0000313" key="5">
    <source>
        <dbReference type="Proteomes" id="UP000230136"/>
    </source>
</evidence>
<dbReference type="GO" id="GO:0005829">
    <property type="term" value="C:cytosol"/>
    <property type="evidence" value="ECO:0007669"/>
    <property type="project" value="TreeGrafter"/>
</dbReference>
<protein>
    <recommendedName>
        <fullName evidence="3">Integrase catalytic domain-containing protein</fullName>
    </recommendedName>
</protein>
<dbReference type="PROSITE" id="PS50994">
    <property type="entry name" value="INTEGRASE"/>
    <property type="match status" value="1"/>
</dbReference>
<comment type="similarity">
    <text evidence="2">Belongs to the transposase IS30 family.</text>
</comment>
<accession>A0A2M8DRX0</accession>
<organism evidence="4 5">
    <name type="scientific">Candidatus Komeilibacteria bacterium CG_4_9_14_0_8_um_filter_36_9</name>
    <dbReference type="NCBI Taxonomy" id="1974473"/>
    <lineage>
        <taxon>Bacteria</taxon>
        <taxon>Candidatus Komeiliibacteriota</taxon>
    </lineage>
</organism>
<dbReference type="InterPro" id="IPR053392">
    <property type="entry name" value="Transposase_IS30-like"/>
</dbReference>
<feature type="domain" description="Integrase catalytic" evidence="3">
    <location>
        <begin position="1"/>
        <end position="70"/>
    </location>
</feature>
<dbReference type="AlphaFoldDB" id="A0A2M8DRX0"/>
<evidence type="ECO:0000259" key="3">
    <source>
        <dbReference type="PROSITE" id="PS50994"/>
    </source>
</evidence>
<dbReference type="PANTHER" id="PTHR10948">
    <property type="entry name" value="TRANSPOSASE"/>
    <property type="match status" value="1"/>
</dbReference>
<dbReference type="InterPro" id="IPR012337">
    <property type="entry name" value="RNaseH-like_sf"/>
</dbReference>
<dbReference type="GO" id="GO:0015074">
    <property type="term" value="P:DNA integration"/>
    <property type="evidence" value="ECO:0007669"/>
    <property type="project" value="InterPro"/>
</dbReference>
<comment type="caution">
    <text evidence="4">The sequence shown here is derived from an EMBL/GenBank/DDBJ whole genome shotgun (WGS) entry which is preliminary data.</text>
</comment>
<dbReference type="InterPro" id="IPR036397">
    <property type="entry name" value="RNaseH_sf"/>
</dbReference>